<accession>A0A420ZC81</accession>
<evidence type="ECO:0000313" key="3">
    <source>
        <dbReference type="Proteomes" id="UP000281261"/>
    </source>
</evidence>
<dbReference type="InterPro" id="IPR052926">
    <property type="entry name" value="Metallo-beta-lactamase_dom"/>
</dbReference>
<organism evidence="2 3">
    <name type="scientific">candidate division Kazan bacterium</name>
    <dbReference type="NCBI Taxonomy" id="2202143"/>
    <lineage>
        <taxon>Bacteria</taxon>
        <taxon>Bacteria division Kazan-3B-28</taxon>
    </lineage>
</organism>
<reference evidence="2 3" key="1">
    <citation type="submission" date="2018-06" db="EMBL/GenBank/DDBJ databases">
        <title>Extensive metabolic versatility and redundancy in microbially diverse, dynamic hydrothermal sediments.</title>
        <authorList>
            <person name="Dombrowski N."/>
            <person name="Teske A."/>
            <person name="Baker B.J."/>
        </authorList>
    </citation>
    <scope>NUCLEOTIDE SEQUENCE [LARGE SCALE GENOMIC DNA]</scope>
    <source>
        <strain evidence="2">B79_G16</strain>
    </source>
</reference>
<keyword evidence="2" id="KW-0378">Hydrolase</keyword>
<dbReference type="EMBL" id="QMNG01000021">
    <property type="protein sequence ID" value="RLC36911.1"/>
    <property type="molecule type" value="Genomic_DNA"/>
</dbReference>
<dbReference type="InterPro" id="IPR001279">
    <property type="entry name" value="Metallo-B-lactamas"/>
</dbReference>
<dbReference type="Proteomes" id="UP000281261">
    <property type="component" value="Unassembled WGS sequence"/>
</dbReference>
<dbReference type="Pfam" id="PF00753">
    <property type="entry name" value="Lactamase_B"/>
    <property type="match status" value="1"/>
</dbReference>
<proteinExistence type="predicted"/>
<dbReference type="PANTHER" id="PTHR13754">
    <property type="entry name" value="METALLO-BETA-LACTAMASE SUPERFAMILY PROTEIN"/>
    <property type="match status" value="1"/>
</dbReference>
<evidence type="ECO:0000259" key="1">
    <source>
        <dbReference type="SMART" id="SM00849"/>
    </source>
</evidence>
<dbReference type="SUPFAM" id="SSF56281">
    <property type="entry name" value="Metallo-hydrolase/oxidoreductase"/>
    <property type="match status" value="1"/>
</dbReference>
<dbReference type="GO" id="GO:0016787">
    <property type="term" value="F:hydrolase activity"/>
    <property type="evidence" value="ECO:0007669"/>
    <property type="project" value="UniProtKB-KW"/>
</dbReference>
<dbReference type="Gene3D" id="3.60.15.10">
    <property type="entry name" value="Ribonuclease Z/Hydroxyacylglutathione hydrolase-like"/>
    <property type="match status" value="1"/>
</dbReference>
<dbReference type="GO" id="GO:0016740">
    <property type="term" value="F:transferase activity"/>
    <property type="evidence" value="ECO:0007669"/>
    <property type="project" value="TreeGrafter"/>
</dbReference>
<dbReference type="PANTHER" id="PTHR13754:SF13">
    <property type="entry name" value="METALLO-BETA-LACTAMASE SUPERFAMILY PROTEIN (AFU_ORTHOLOGUE AFUA_3G07630)"/>
    <property type="match status" value="1"/>
</dbReference>
<dbReference type="CDD" id="cd07713">
    <property type="entry name" value="DHPS-like_MBL-fold"/>
    <property type="match status" value="1"/>
</dbReference>
<dbReference type="InterPro" id="IPR041712">
    <property type="entry name" value="DHPS-like_MBL-fold"/>
</dbReference>
<protein>
    <submittedName>
        <fullName evidence="2">MBL fold metallo-hydrolase</fullName>
    </submittedName>
</protein>
<evidence type="ECO:0000313" key="2">
    <source>
        <dbReference type="EMBL" id="RLC36911.1"/>
    </source>
</evidence>
<dbReference type="AlphaFoldDB" id="A0A420ZC81"/>
<dbReference type="SMART" id="SM00849">
    <property type="entry name" value="Lactamase_B"/>
    <property type="match status" value="1"/>
</dbReference>
<feature type="domain" description="Metallo-beta-lactamase" evidence="1">
    <location>
        <begin position="25"/>
        <end position="209"/>
    </location>
</feature>
<name>A0A420ZC81_UNCK3</name>
<dbReference type="InterPro" id="IPR036866">
    <property type="entry name" value="RibonucZ/Hydroxyglut_hydro"/>
</dbReference>
<gene>
    <name evidence="2" type="ORF">DRH29_03470</name>
</gene>
<sequence length="237" mass="25912">MQMSTLKITIVFDNYSFSPKLKTGFGFACVVQTGEGRILFDTGSDGEVLLSNLANVNLKPQEIDSVVLSHNHWDHTGGLNDFLRENSDVNVYLPVSFPDDFKTDVKRTGARLTEVNESRIISKGVYSTGEMQGIVNEQSLICKTEDGSVVITGCAHPGITRILKRAEALYGHVFLTMGGFHLRGEKLSSLQRIVETFKELGITRVCPSHCSGDNARSLFKKAYGDNCIMGGVGSIIS</sequence>
<comment type="caution">
    <text evidence="2">The sequence shown here is derived from an EMBL/GenBank/DDBJ whole genome shotgun (WGS) entry which is preliminary data.</text>
</comment>